<gene>
    <name evidence="8" type="ORF">EJB06_05925</name>
</gene>
<evidence type="ECO:0000256" key="3">
    <source>
        <dbReference type="ARBA" id="ARBA00022692"/>
    </source>
</evidence>
<keyword evidence="3" id="KW-0812">Transmembrane</keyword>
<evidence type="ECO:0000256" key="6">
    <source>
        <dbReference type="SAM" id="SignalP"/>
    </source>
</evidence>
<reference evidence="8 9" key="1">
    <citation type="submission" date="2018-12" db="EMBL/GenBank/DDBJ databases">
        <authorList>
            <person name="Yang E."/>
        </authorList>
    </citation>
    <scope>NUCLEOTIDE SEQUENCE [LARGE SCALE GENOMIC DNA]</scope>
    <source>
        <strain evidence="8 9">SOD</strain>
    </source>
</reference>
<keyword evidence="8" id="KW-0418">Kinase</keyword>
<evidence type="ECO:0000256" key="1">
    <source>
        <dbReference type="ARBA" id="ARBA00004651"/>
    </source>
</evidence>
<protein>
    <submittedName>
        <fullName evidence="8">Histidine kinase</fullName>
    </submittedName>
</protein>
<dbReference type="Proteomes" id="UP000278085">
    <property type="component" value="Unassembled WGS sequence"/>
</dbReference>
<dbReference type="Gene3D" id="3.30.450.20">
    <property type="entry name" value="PAS domain"/>
    <property type="match status" value="1"/>
</dbReference>
<comment type="caution">
    <text evidence="8">The sequence shown here is derived from an EMBL/GenBank/DDBJ whole genome shotgun (WGS) entry which is preliminary data.</text>
</comment>
<proteinExistence type="predicted"/>
<organism evidence="8 9">
    <name type="scientific">Massilia atriviolacea</name>
    <dbReference type="NCBI Taxonomy" id="2495579"/>
    <lineage>
        <taxon>Bacteria</taxon>
        <taxon>Pseudomonadati</taxon>
        <taxon>Pseudomonadota</taxon>
        <taxon>Betaproteobacteria</taxon>
        <taxon>Burkholderiales</taxon>
        <taxon>Oxalobacteraceae</taxon>
        <taxon>Telluria group</taxon>
        <taxon>Massilia</taxon>
    </lineage>
</organism>
<dbReference type="EMBL" id="RXLQ01000003">
    <property type="protein sequence ID" value="RSZ59735.1"/>
    <property type="molecule type" value="Genomic_DNA"/>
</dbReference>
<dbReference type="AlphaFoldDB" id="A0A430HQD8"/>
<dbReference type="OrthoDB" id="9178561at2"/>
<name>A0A430HQD8_9BURK</name>
<feature type="chain" id="PRO_5019330416" evidence="6">
    <location>
        <begin position="30"/>
        <end position="159"/>
    </location>
</feature>
<dbReference type="SMART" id="SM01049">
    <property type="entry name" value="Cache_2"/>
    <property type="match status" value="1"/>
</dbReference>
<evidence type="ECO:0000313" key="9">
    <source>
        <dbReference type="Proteomes" id="UP000278085"/>
    </source>
</evidence>
<feature type="signal peptide" evidence="6">
    <location>
        <begin position="1"/>
        <end position="29"/>
    </location>
</feature>
<keyword evidence="2" id="KW-1003">Cell membrane</keyword>
<dbReference type="GO" id="GO:0016301">
    <property type="term" value="F:kinase activity"/>
    <property type="evidence" value="ECO:0007669"/>
    <property type="project" value="UniProtKB-KW"/>
</dbReference>
<keyword evidence="6" id="KW-0732">Signal</keyword>
<comment type="subcellular location">
    <subcellularLocation>
        <location evidence="1">Cell membrane</location>
        <topology evidence="1">Multi-pass membrane protein</topology>
    </subcellularLocation>
</comment>
<evidence type="ECO:0000313" key="8">
    <source>
        <dbReference type="EMBL" id="RSZ59735.1"/>
    </source>
</evidence>
<keyword evidence="5" id="KW-0472">Membrane</keyword>
<sequence>MYIVQALRARTILPLILSCAFALPAAASAEDFVTKAEAEAMVKKTIAYMKANGREKSYAEVNRKDGPFTDRDLYITVYGTDGVVRAHGANLKMINRNLMDIKDVDGKEFVRERLELARKKAPFWQEYKFTNPVSKKTEPKAMYCQPHDDVVVCGGVYLK</sequence>
<dbReference type="RefSeq" id="WP_126073097.1">
    <property type="nucleotide sequence ID" value="NZ_CP051166.1"/>
</dbReference>
<dbReference type="GO" id="GO:0005886">
    <property type="term" value="C:plasma membrane"/>
    <property type="evidence" value="ECO:0007669"/>
    <property type="project" value="UniProtKB-SubCell"/>
</dbReference>
<dbReference type="Pfam" id="PF17200">
    <property type="entry name" value="sCache_2"/>
    <property type="match status" value="1"/>
</dbReference>
<keyword evidence="8" id="KW-0808">Transferase</keyword>
<evidence type="ECO:0000259" key="7">
    <source>
        <dbReference type="SMART" id="SM01049"/>
    </source>
</evidence>
<feature type="domain" description="Single Cache" evidence="7">
    <location>
        <begin position="30"/>
        <end position="111"/>
    </location>
</feature>
<accession>A0A430HQD8</accession>
<dbReference type="InterPro" id="IPR033480">
    <property type="entry name" value="sCache_2"/>
</dbReference>
<evidence type="ECO:0000256" key="2">
    <source>
        <dbReference type="ARBA" id="ARBA00022475"/>
    </source>
</evidence>
<evidence type="ECO:0000256" key="5">
    <source>
        <dbReference type="ARBA" id="ARBA00023136"/>
    </source>
</evidence>
<keyword evidence="9" id="KW-1185">Reference proteome</keyword>
<keyword evidence="4" id="KW-1133">Transmembrane helix</keyword>
<evidence type="ECO:0000256" key="4">
    <source>
        <dbReference type="ARBA" id="ARBA00022989"/>
    </source>
</evidence>